<comment type="caution">
    <text evidence="1">The sequence shown here is derived from an EMBL/GenBank/DDBJ whole genome shotgun (WGS) entry which is preliminary data.</text>
</comment>
<evidence type="ECO:0000313" key="2">
    <source>
        <dbReference type="Proteomes" id="UP000178042"/>
    </source>
</evidence>
<reference evidence="1 2" key="1">
    <citation type="journal article" date="2016" name="Nat. Commun.">
        <title>Thousands of microbial genomes shed light on interconnected biogeochemical processes in an aquifer system.</title>
        <authorList>
            <person name="Anantharaman K."/>
            <person name="Brown C.T."/>
            <person name="Hug L.A."/>
            <person name="Sharon I."/>
            <person name="Castelle C.J."/>
            <person name="Probst A.J."/>
            <person name="Thomas B.C."/>
            <person name="Singh A."/>
            <person name="Wilkins M.J."/>
            <person name="Karaoz U."/>
            <person name="Brodie E.L."/>
            <person name="Williams K.H."/>
            <person name="Hubbard S.S."/>
            <person name="Banfield J.F."/>
        </authorList>
    </citation>
    <scope>NUCLEOTIDE SEQUENCE [LARGE SCALE GENOMIC DNA]</scope>
</reference>
<accession>A0A1F6DFF8</accession>
<dbReference type="EMBL" id="MFLD01000021">
    <property type="protein sequence ID" value="OGG60057.1"/>
    <property type="molecule type" value="Genomic_DNA"/>
</dbReference>
<dbReference type="Proteomes" id="UP000178042">
    <property type="component" value="Unassembled WGS sequence"/>
</dbReference>
<proteinExistence type="predicted"/>
<evidence type="ECO:0000313" key="1">
    <source>
        <dbReference type="EMBL" id="OGG60057.1"/>
    </source>
</evidence>
<protein>
    <submittedName>
        <fullName evidence="1">Uncharacterized protein</fullName>
    </submittedName>
</protein>
<gene>
    <name evidence="1" type="ORF">A3C86_03195</name>
</gene>
<name>A0A1F6DFF8_9BACT</name>
<dbReference type="AlphaFoldDB" id="A0A1F6DFF8"/>
<sequence length="306" mass="34144">MSQGKKPLPKIKRVGGAEVIRTSKQAPREGAESGVAAVEALCRPTRAKLYGYDWEKKRVDNKLDKRRPIRISQAVSILLNASEHETIPICKAFLKKFDYADDDIRGPISRRMFFSGSDANNDIKPKEMRYAVFRLLGLSEPVALNILGEHDKNAGQRFELSESFLNVINRVQAERSLYPLEHIEEFPGLTNALNGITTPPHNIKVKDVFKTNRVPPVSSWQKNGSQSELPLDAVLSILRLALEGRTSSEIAARVHGLSTIKVSENEVGILLSTPELSPFSDTVLKLVDEKRKEKKGQQVQPEKDLG</sequence>
<organism evidence="1 2">
    <name type="scientific">Candidatus Kaiserbacteria bacterium RIFCSPHIGHO2_02_FULL_49_16</name>
    <dbReference type="NCBI Taxonomy" id="1798490"/>
    <lineage>
        <taxon>Bacteria</taxon>
        <taxon>Candidatus Kaiseribacteriota</taxon>
    </lineage>
</organism>